<dbReference type="GO" id="GO:0032040">
    <property type="term" value="C:small-subunit processome"/>
    <property type="evidence" value="ECO:0007669"/>
    <property type="project" value="TreeGrafter"/>
</dbReference>
<dbReference type="RefSeq" id="XP_067801903.1">
    <property type="nucleotide sequence ID" value="XM_067948372.1"/>
</dbReference>
<dbReference type="InterPro" id="IPR055347">
    <property type="entry name" value="UTP6_N"/>
</dbReference>
<dbReference type="InterPro" id="IPR011990">
    <property type="entry name" value="TPR-like_helical_dom_sf"/>
</dbReference>
<evidence type="ECO:0000256" key="4">
    <source>
        <dbReference type="ARBA" id="ARBA00023242"/>
    </source>
</evidence>
<dbReference type="AlphaFoldDB" id="A0AAD9PHD2"/>
<comment type="subcellular location">
    <subcellularLocation>
        <location evidence="1">Nucleus</location>
        <location evidence="1">Nucleolus</location>
    </subcellularLocation>
</comment>
<evidence type="ECO:0000256" key="1">
    <source>
        <dbReference type="ARBA" id="ARBA00004604"/>
    </source>
</evidence>
<protein>
    <submittedName>
        <fullName evidence="6">Bifunctional U3 small nucleolar RNA-associated protein 6/Tetratricopeptide-like helical domain superfamily</fullName>
    </submittedName>
</protein>
<keyword evidence="4" id="KW-0539">Nucleus</keyword>
<dbReference type="GeneID" id="94337657"/>
<comment type="caution">
    <text evidence="6">The sequence shown here is derived from an EMBL/GenBank/DDBJ whole genome shotgun (WGS) entry which is preliminary data.</text>
</comment>
<dbReference type="EMBL" id="JALLKP010000057">
    <property type="protein sequence ID" value="KAK2194719.1"/>
    <property type="molecule type" value="Genomic_DNA"/>
</dbReference>
<dbReference type="Pfam" id="PF08640">
    <property type="entry name" value="U3_assoc_6"/>
    <property type="match status" value="1"/>
</dbReference>
<evidence type="ECO:0000256" key="3">
    <source>
        <dbReference type="ARBA" id="ARBA00022737"/>
    </source>
</evidence>
<dbReference type="GO" id="GO:0034388">
    <property type="term" value="C:Pwp2p-containing subcomplex of 90S preribosome"/>
    <property type="evidence" value="ECO:0007669"/>
    <property type="project" value="TreeGrafter"/>
</dbReference>
<sequence length="717" mass="82149">MGDKVQKQLEDMVPCMDLLVRKELFSISEIREVISKSRSFEYLTHSTDPSVASNGFRNFINYNINLDGLLQRRLREQRHLSTTRNDLSNSSSNRYNIKIPPKIIFRRRIHRLFKRYLNRFSGDVDMWQEYCSFCNKIKAIKVLDRVLMGALAKNPTCDGLWLIAVKYTKTYRGLVAATNLAQRSLRVNPKSLSLYIVLLELQVLHSREVFMHDSSNEGLNCKAWISIAKHALKNLDGYDILKFLFRATCICSKIQHYKDFTKALNDSFREFSEYVSLKMFDYRQQHPIMGLYIWQHRLLEAILLEKYKKALQVAPLGLWNEIIKDCDDCKGLGALACKFVNTVISKGTDVNVPSFVNSISADDDFSIELNFENQPDDDNHDTYGINTLLDICILKPIAADFDLKSLECKYTQGLVTRGQLVAAIHLFKEFFNGILKDLKQDIKPLLNSRSIESIDSTNPILQLIITVWKSKSNWTDSLKLLKTLSNIHDGAFDPLLQIGLVDYFKHSSHEESYTVDAAIMLLEFSNIDSETKVNLLRSCRGFKLDHQTILTMLRCPKQPSIDLLLVLVSKATDATLRNLITRGSSFGHELNTAYPQLLKDLWVHKNPPKGLEMAWVYLKIHLVNLHIEKIKMSLDEVSFDQFQIYSRDLVECCDGLIEKLKDPMLKDAAECIVKCLKELQEIGATLGMPDLLPNSLEADVVASIILGNYRQFSLYDS</sequence>
<proteinExistence type="predicted"/>
<keyword evidence="3" id="KW-0677">Repeat</keyword>
<dbReference type="KEGG" id="bdw:94337657"/>
<name>A0AAD9PHD2_9APIC</name>
<keyword evidence="8" id="KW-1185">Reference proteome</keyword>
<dbReference type="GO" id="GO:0030515">
    <property type="term" value="F:snoRNA binding"/>
    <property type="evidence" value="ECO:0007669"/>
    <property type="project" value="InterPro"/>
</dbReference>
<evidence type="ECO:0000313" key="6">
    <source>
        <dbReference type="EMBL" id="KAK2194719.1"/>
    </source>
</evidence>
<reference evidence="6" key="1">
    <citation type="journal article" date="2023" name="Nat. Microbiol.">
        <title>Babesia duncani multi-omics identifies virulence factors and drug targets.</title>
        <authorList>
            <person name="Singh P."/>
            <person name="Lonardi S."/>
            <person name="Liang Q."/>
            <person name="Vydyam P."/>
            <person name="Khabirova E."/>
            <person name="Fang T."/>
            <person name="Gihaz S."/>
            <person name="Thekkiniath J."/>
            <person name="Munshi M."/>
            <person name="Abel S."/>
            <person name="Ciampossin L."/>
            <person name="Batugedara G."/>
            <person name="Gupta M."/>
            <person name="Lu X.M."/>
            <person name="Lenz T."/>
            <person name="Chakravarty S."/>
            <person name="Cornillot E."/>
            <person name="Hu Y."/>
            <person name="Ma W."/>
            <person name="Gonzalez L.M."/>
            <person name="Sanchez S."/>
            <person name="Estrada K."/>
            <person name="Sanchez-Flores A."/>
            <person name="Montero E."/>
            <person name="Harb O.S."/>
            <person name="Le Roch K.G."/>
            <person name="Mamoun C.B."/>
        </authorList>
    </citation>
    <scope>NUCLEOTIDE SEQUENCE</scope>
    <source>
        <strain evidence="6">WA1</strain>
    </source>
</reference>
<evidence type="ECO:0000313" key="8">
    <source>
        <dbReference type="Proteomes" id="UP001214638"/>
    </source>
</evidence>
<evidence type="ECO:0000259" key="5">
    <source>
        <dbReference type="Pfam" id="PF08640"/>
    </source>
</evidence>
<dbReference type="EMBL" id="JALLKP010000005">
    <property type="protein sequence ID" value="KAK2195060.1"/>
    <property type="molecule type" value="Genomic_DNA"/>
</dbReference>
<dbReference type="PANTHER" id="PTHR23271:SF1">
    <property type="entry name" value="U3 SMALL NUCLEOLAR RNA-ASSOCIATED PROTEIN 6 HOMOLOG"/>
    <property type="match status" value="1"/>
</dbReference>
<feature type="domain" description="U3 small nucleolar RNA-associated protein 6 N-terminal" evidence="5">
    <location>
        <begin position="9"/>
        <end position="87"/>
    </location>
</feature>
<dbReference type="Gene3D" id="1.25.40.10">
    <property type="entry name" value="Tetratricopeptide repeat domain"/>
    <property type="match status" value="1"/>
</dbReference>
<gene>
    <name evidence="7" type="ORF">BdWA1_003360</name>
    <name evidence="6" type="ORF">BdWA1_003811</name>
</gene>
<dbReference type="InterPro" id="IPR013949">
    <property type="entry name" value="Utp6"/>
</dbReference>
<evidence type="ECO:0000313" key="7">
    <source>
        <dbReference type="EMBL" id="KAK2195060.1"/>
    </source>
</evidence>
<accession>A0AAD9PHD2</accession>
<evidence type="ECO:0000256" key="2">
    <source>
        <dbReference type="ARBA" id="ARBA00022552"/>
    </source>
</evidence>
<dbReference type="PANTHER" id="PTHR23271">
    <property type="entry name" value="HEPATOCELLULAR CARCINOMA-ASSOCIATED ANTIGEN 66"/>
    <property type="match status" value="1"/>
</dbReference>
<dbReference type="GO" id="GO:0000462">
    <property type="term" value="P:maturation of SSU-rRNA from tricistronic rRNA transcript (SSU-rRNA, 5.8S rRNA, LSU-rRNA)"/>
    <property type="evidence" value="ECO:0007669"/>
    <property type="project" value="InterPro"/>
</dbReference>
<keyword evidence="2" id="KW-0698">rRNA processing</keyword>
<organism evidence="6 8">
    <name type="scientific">Babesia duncani</name>
    <dbReference type="NCBI Taxonomy" id="323732"/>
    <lineage>
        <taxon>Eukaryota</taxon>
        <taxon>Sar</taxon>
        <taxon>Alveolata</taxon>
        <taxon>Apicomplexa</taxon>
        <taxon>Aconoidasida</taxon>
        <taxon>Piroplasmida</taxon>
        <taxon>Babesiidae</taxon>
        <taxon>Babesia</taxon>
    </lineage>
</organism>
<dbReference type="Proteomes" id="UP001214638">
    <property type="component" value="Unassembled WGS sequence"/>
</dbReference>